<sequence length="171" mass="19666">MSKIVLYEQPNFTGKWKEFRGNVPDLAVELFAKTARSLKVEGKHWVAYKGKKFTGDFVVYGAGDYNQLGDMDTQIESLRLVKEELGNPDIVLYENINFCGQSRNVDEDVADLRRAEFDHLVSSHKVKQGVWILYDEVDYQGNRLITFQGDECADYREFGWNDKLASLKALK</sequence>
<evidence type="ECO:0000256" key="2">
    <source>
        <dbReference type="ARBA" id="ARBA00022737"/>
    </source>
</evidence>
<dbReference type="Gene3D" id="2.60.20.10">
    <property type="entry name" value="Crystallins"/>
    <property type="match status" value="2"/>
</dbReference>
<comment type="similarity">
    <text evidence="1">Belongs to the beta/gamma-crystallin family.</text>
</comment>
<dbReference type="InterPro" id="IPR001064">
    <property type="entry name" value="Beta/gamma_crystallin"/>
</dbReference>
<dbReference type="AlphaFoldDB" id="A0A401QFD3"/>
<name>A0A401QFD3_SCYTO</name>
<comment type="caution">
    <text evidence="4">The sequence shown here is derived from an EMBL/GenBank/DDBJ whole genome shotgun (WGS) entry which is preliminary data.</text>
</comment>
<protein>
    <recommendedName>
        <fullName evidence="3">Beta/gamma crystallin 'Greek key' domain-containing protein</fullName>
    </recommendedName>
</protein>
<evidence type="ECO:0000313" key="5">
    <source>
        <dbReference type="Proteomes" id="UP000288216"/>
    </source>
</evidence>
<dbReference type="PANTHER" id="PTHR11818:SF103">
    <property type="entry name" value="BETA_GAMMA CRYSTALLIN 'GREEK KEY' DOMAIN-CONTAINING PROTEIN"/>
    <property type="match status" value="1"/>
</dbReference>
<proteinExistence type="inferred from homology"/>
<evidence type="ECO:0000259" key="3">
    <source>
        <dbReference type="PROSITE" id="PS50915"/>
    </source>
</evidence>
<dbReference type="Pfam" id="PF00030">
    <property type="entry name" value="Crystall"/>
    <property type="match status" value="2"/>
</dbReference>
<dbReference type="InterPro" id="IPR011024">
    <property type="entry name" value="G_crystallin-like"/>
</dbReference>
<accession>A0A401QFD3</accession>
<dbReference type="SUPFAM" id="SSF49695">
    <property type="entry name" value="gamma-Crystallin-like"/>
    <property type="match status" value="1"/>
</dbReference>
<feature type="domain" description="Beta/gamma crystallin 'Greek key'" evidence="3">
    <location>
        <begin position="129"/>
        <end position="171"/>
    </location>
</feature>
<feature type="domain" description="Beta/gamma crystallin 'Greek key'" evidence="3">
    <location>
        <begin position="2"/>
        <end position="42"/>
    </location>
</feature>
<dbReference type="GO" id="GO:0002088">
    <property type="term" value="P:lens development in camera-type eye"/>
    <property type="evidence" value="ECO:0007669"/>
    <property type="project" value="TreeGrafter"/>
</dbReference>
<dbReference type="GO" id="GO:0007601">
    <property type="term" value="P:visual perception"/>
    <property type="evidence" value="ECO:0007669"/>
    <property type="project" value="TreeGrafter"/>
</dbReference>
<gene>
    <name evidence="4" type="ORF">scyTo_0024586</name>
</gene>
<keyword evidence="2" id="KW-0677">Repeat</keyword>
<dbReference type="InterPro" id="IPR050252">
    <property type="entry name" value="Beta/Gamma-Crystallin"/>
</dbReference>
<dbReference type="EMBL" id="BFAA01050600">
    <property type="protein sequence ID" value="GCB84090.1"/>
    <property type="molecule type" value="Genomic_DNA"/>
</dbReference>
<evidence type="ECO:0000256" key="1">
    <source>
        <dbReference type="ARBA" id="ARBA00009646"/>
    </source>
</evidence>
<dbReference type="Proteomes" id="UP000288216">
    <property type="component" value="Unassembled WGS sequence"/>
</dbReference>
<dbReference type="SMART" id="SM00247">
    <property type="entry name" value="XTALbg"/>
    <property type="match status" value="2"/>
</dbReference>
<dbReference type="PANTHER" id="PTHR11818">
    <property type="entry name" value="BETA/GAMMA CRYSTALLIN"/>
    <property type="match status" value="1"/>
</dbReference>
<feature type="domain" description="Beta/gamma crystallin 'Greek key'" evidence="3">
    <location>
        <begin position="43"/>
        <end position="82"/>
    </location>
</feature>
<keyword evidence="5" id="KW-1185">Reference proteome</keyword>
<dbReference type="OrthoDB" id="8622782at2759"/>
<organism evidence="4 5">
    <name type="scientific">Scyliorhinus torazame</name>
    <name type="common">Cloudy catshark</name>
    <name type="synonym">Catulus torazame</name>
    <dbReference type="NCBI Taxonomy" id="75743"/>
    <lineage>
        <taxon>Eukaryota</taxon>
        <taxon>Metazoa</taxon>
        <taxon>Chordata</taxon>
        <taxon>Craniata</taxon>
        <taxon>Vertebrata</taxon>
        <taxon>Chondrichthyes</taxon>
        <taxon>Elasmobranchii</taxon>
        <taxon>Galeomorphii</taxon>
        <taxon>Galeoidea</taxon>
        <taxon>Carcharhiniformes</taxon>
        <taxon>Scyliorhinidae</taxon>
        <taxon>Scyliorhinus</taxon>
    </lineage>
</organism>
<dbReference type="GO" id="GO:0005212">
    <property type="term" value="F:structural constituent of eye lens"/>
    <property type="evidence" value="ECO:0007669"/>
    <property type="project" value="TreeGrafter"/>
</dbReference>
<dbReference type="OMA" id="YENINFC"/>
<dbReference type="PROSITE" id="PS50915">
    <property type="entry name" value="CRYSTALLIN_BETA_GAMMA"/>
    <property type="match status" value="3"/>
</dbReference>
<evidence type="ECO:0000313" key="4">
    <source>
        <dbReference type="EMBL" id="GCB84090.1"/>
    </source>
</evidence>
<reference evidence="4 5" key="1">
    <citation type="journal article" date="2018" name="Nat. Ecol. Evol.">
        <title>Shark genomes provide insights into elasmobranch evolution and the origin of vertebrates.</title>
        <authorList>
            <person name="Hara Y"/>
            <person name="Yamaguchi K"/>
            <person name="Onimaru K"/>
            <person name="Kadota M"/>
            <person name="Koyanagi M"/>
            <person name="Keeley SD"/>
            <person name="Tatsumi K"/>
            <person name="Tanaka K"/>
            <person name="Motone F"/>
            <person name="Kageyama Y"/>
            <person name="Nozu R"/>
            <person name="Adachi N"/>
            <person name="Nishimura O"/>
            <person name="Nakagawa R"/>
            <person name="Tanegashima C"/>
            <person name="Kiyatake I"/>
            <person name="Matsumoto R"/>
            <person name="Murakumo K"/>
            <person name="Nishida K"/>
            <person name="Terakita A"/>
            <person name="Kuratani S"/>
            <person name="Sato K"/>
            <person name="Hyodo S Kuraku.S."/>
        </authorList>
    </citation>
    <scope>NUCLEOTIDE SEQUENCE [LARGE SCALE GENOMIC DNA]</scope>
</reference>